<feature type="compositionally biased region" description="Low complexity" evidence="1">
    <location>
        <begin position="42"/>
        <end position="79"/>
    </location>
</feature>
<feature type="compositionally biased region" description="Low complexity" evidence="1">
    <location>
        <begin position="85"/>
        <end position="107"/>
    </location>
</feature>
<reference evidence="3 4" key="1">
    <citation type="submission" date="2021-03" db="EMBL/GenBank/DDBJ databases">
        <title>Sequencing the genomes of 1000 actinobacteria strains.</title>
        <authorList>
            <person name="Klenk H.-P."/>
        </authorList>
    </citation>
    <scope>NUCLEOTIDE SEQUENCE [LARGE SCALE GENOMIC DNA]</scope>
    <source>
        <strain evidence="3 4">DSM 44580</strain>
    </source>
</reference>
<feature type="region of interest" description="Disordered" evidence="1">
    <location>
        <begin position="1"/>
        <end position="124"/>
    </location>
</feature>
<accession>A0ABS5ANY7</accession>
<dbReference type="EMBL" id="JAGIOO010000001">
    <property type="protein sequence ID" value="MBP2478131.1"/>
    <property type="molecule type" value="Genomic_DNA"/>
</dbReference>
<name>A0ABS5ANY7_9PSEU</name>
<evidence type="ECO:0008006" key="5">
    <source>
        <dbReference type="Google" id="ProtNLM"/>
    </source>
</evidence>
<dbReference type="RefSeq" id="WP_086782174.1">
    <property type="nucleotide sequence ID" value="NZ_JAGIOO010000001.1"/>
</dbReference>
<evidence type="ECO:0000256" key="1">
    <source>
        <dbReference type="SAM" id="MobiDB-lite"/>
    </source>
</evidence>
<feature type="compositionally biased region" description="Low complexity" evidence="1">
    <location>
        <begin position="14"/>
        <end position="33"/>
    </location>
</feature>
<gene>
    <name evidence="3" type="ORF">JOF53_007003</name>
</gene>
<feature type="compositionally biased region" description="Polar residues" evidence="1">
    <location>
        <begin position="161"/>
        <end position="186"/>
    </location>
</feature>
<keyword evidence="2" id="KW-0812">Transmembrane</keyword>
<comment type="caution">
    <text evidence="3">The sequence shown here is derived from an EMBL/GenBank/DDBJ whole genome shotgun (WGS) entry which is preliminary data.</text>
</comment>
<dbReference type="Proteomes" id="UP001519363">
    <property type="component" value="Unassembled WGS sequence"/>
</dbReference>
<sequence>MTYPPQPPGPYGQPDPYGQQGQPGQQPGWGQPPQQQPPQQPGYPQTGGQPGFPQTGGQPQQPGWGQPGQQPPGFGQQPGQPGPQQPGQQGWGQPQQPGFGQQDPYGQQGFGQNQGFGGYPGGPKPGPNKGLIAGLAVAGVVVLVGAIGGGVYLFQGDSPTPQNTAGAQTSVTSTSAPKLTPGSTAATSRPSVSVPGGGSGGTGGADNPEQAAARKGLQGYLDVWMRDARQGGTAVKAEEYQPHVCPAVFTKIAQSKAAGKTIGPYPNMQVQITSVTVAASTGIATVKGDRGDGKTDTNSFSLVKEGSDWKICE</sequence>
<feature type="compositionally biased region" description="Gly residues" evidence="1">
    <location>
        <begin position="108"/>
        <end position="121"/>
    </location>
</feature>
<proteinExistence type="predicted"/>
<keyword evidence="2" id="KW-0472">Membrane</keyword>
<evidence type="ECO:0000256" key="2">
    <source>
        <dbReference type="SAM" id="Phobius"/>
    </source>
</evidence>
<feature type="transmembrane region" description="Helical" evidence="2">
    <location>
        <begin position="131"/>
        <end position="154"/>
    </location>
</feature>
<evidence type="ECO:0000313" key="4">
    <source>
        <dbReference type="Proteomes" id="UP001519363"/>
    </source>
</evidence>
<feature type="compositionally biased region" description="Gly residues" evidence="1">
    <location>
        <begin position="195"/>
        <end position="204"/>
    </location>
</feature>
<evidence type="ECO:0000313" key="3">
    <source>
        <dbReference type="EMBL" id="MBP2478131.1"/>
    </source>
</evidence>
<organism evidence="3 4">
    <name type="scientific">Crossiella equi</name>
    <dbReference type="NCBI Taxonomy" id="130796"/>
    <lineage>
        <taxon>Bacteria</taxon>
        <taxon>Bacillati</taxon>
        <taxon>Actinomycetota</taxon>
        <taxon>Actinomycetes</taxon>
        <taxon>Pseudonocardiales</taxon>
        <taxon>Pseudonocardiaceae</taxon>
        <taxon>Crossiella</taxon>
    </lineage>
</organism>
<keyword evidence="4" id="KW-1185">Reference proteome</keyword>
<protein>
    <recommendedName>
        <fullName evidence="5">DUF4878 domain-containing protein</fullName>
    </recommendedName>
</protein>
<feature type="compositionally biased region" description="Pro residues" evidence="1">
    <location>
        <begin position="1"/>
        <end position="13"/>
    </location>
</feature>
<keyword evidence="2" id="KW-1133">Transmembrane helix</keyword>
<feature type="region of interest" description="Disordered" evidence="1">
    <location>
        <begin position="161"/>
        <end position="210"/>
    </location>
</feature>